<protein>
    <submittedName>
        <fullName evidence="3">Uncharacterized protein</fullName>
    </submittedName>
</protein>
<dbReference type="GO" id="GO:0070682">
    <property type="term" value="P:proteasome regulatory particle assembly"/>
    <property type="evidence" value="ECO:0007669"/>
    <property type="project" value="InterPro"/>
</dbReference>
<sequence length="132" mass="14636">MEYKPRYPQPFTLSEAIALDVSVITEEISRLQNSLKHLRETQDMLKDHIMVEAPADPDPEITKAIEENEVVIGSQDERISILKMALAEKGIVAGSHYDDSPEPNPPLPTFAMQNGVTPEVEDGDSETNGIHL</sequence>
<dbReference type="AlphaFoldDB" id="A0A5C3MFL6"/>
<proteinExistence type="predicted"/>
<dbReference type="GO" id="GO:0030674">
    <property type="term" value="F:protein-macromolecule adaptor activity"/>
    <property type="evidence" value="ECO:0007669"/>
    <property type="project" value="TreeGrafter"/>
</dbReference>
<organism evidence="3 4">
    <name type="scientific">Crucibulum laeve</name>
    <dbReference type="NCBI Taxonomy" id="68775"/>
    <lineage>
        <taxon>Eukaryota</taxon>
        <taxon>Fungi</taxon>
        <taxon>Dikarya</taxon>
        <taxon>Basidiomycota</taxon>
        <taxon>Agaricomycotina</taxon>
        <taxon>Agaricomycetes</taxon>
        <taxon>Agaricomycetidae</taxon>
        <taxon>Agaricales</taxon>
        <taxon>Agaricineae</taxon>
        <taxon>Nidulariaceae</taxon>
        <taxon>Crucibulum</taxon>
    </lineage>
</organism>
<dbReference type="InterPro" id="IPR038966">
    <property type="entry name" value="TMA17"/>
</dbReference>
<evidence type="ECO:0000313" key="3">
    <source>
        <dbReference type="EMBL" id="TFK43445.1"/>
    </source>
</evidence>
<gene>
    <name evidence="3" type="ORF">BDQ12DRAFT_718665</name>
</gene>
<dbReference type="PANTHER" id="PTHR40422">
    <property type="entry name" value="TRANSLATION MACHINERY-ASSOCIATED PROTEIN 17"/>
    <property type="match status" value="1"/>
</dbReference>
<evidence type="ECO:0000256" key="2">
    <source>
        <dbReference type="SAM" id="MobiDB-lite"/>
    </source>
</evidence>
<dbReference type="Proteomes" id="UP000308652">
    <property type="component" value="Unassembled WGS sequence"/>
</dbReference>
<evidence type="ECO:0000256" key="1">
    <source>
        <dbReference type="SAM" id="Coils"/>
    </source>
</evidence>
<accession>A0A5C3MFL6</accession>
<dbReference type="OrthoDB" id="548474at2759"/>
<dbReference type="EMBL" id="ML213591">
    <property type="protein sequence ID" value="TFK43445.1"/>
    <property type="molecule type" value="Genomic_DNA"/>
</dbReference>
<dbReference type="PANTHER" id="PTHR40422:SF1">
    <property type="entry name" value="TRANSLATION MACHINERY-ASSOCIATED PROTEIN 17"/>
    <property type="match status" value="1"/>
</dbReference>
<reference evidence="3 4" key="1">
    <citation type="journal article" date="2019" name="Nat. Ecol. Evol.">
        <title>Megaphylogeny resolves global patterns of mushroom evolution.</title>
        <authorList>
            <person name="Varga T."/>
            <person name="Krizsan K."/>
            <person name="Foldi C."/>
            <person name="Dima B."/>
            <person name="Sanchez-Garcia M."/>
            <person name="Sanchez-Ramirez S."/>
            <person name="Szollosi G.J."/>
            <person name="Szarkandi J.G."/>
            <person name="Papp V."/>
            <person name="Albert L."/>
            <person name="Andreopoulos W."/>
            <person name="Angelini C."/>
            <person name="Antonin V."/>
            <person name="Barry K.W."/>
            <person name="Bougher N.L."/>
            <person name="Buchanan P."/>
            <person name="Buyck B."/>
            <person name="Bense V."/>
            <person name="Catcheside P."/>
            <person name="Chovatia M."/>
            <person name="Cooper J."/>
            <person name="Damon W."/>
            <person name="Desjardin D."/>
            <person name="Finy P."/>
            <person name="Geml J."/>
            <person name="Haridas S."/>
            <person name="Hughes K."/>
            <person name="Justo A."/>
            <person name="Karasinski D."/>
            <person name="Kautmanova I."/>
            <person name="Kiss B."/>
            <person name="Kocsube S."/>
            <person name="Kotiranta H."/>
            <person name="LaButti K.M."/>
            <person name="Lechner B.E."/>
            <person name="Liimatainen K."/>
            <person name="Lipzen A."/>
            <person name="Lukacs Z."/>
            <person name="Mihaltcheva S."/>
            <person name="Morgado L.N."/>
            <person name="Niskanen T."/>
            <person name="Noordeloos M.E."/>
            <person name="Ohm R.A."/>
            <person name="Ortiz-Santana B."/>
            <person name="Ovrebo C."/>
            <person name="Racz N."/>
            <person name="Riley R."/>
            <person name="Savchenko A."/>
            <person name="Shiryaev A."/>
            <person name="Soop K."/>
            <person name="Spirin V."/>
            <person name="Szebenyi C."/>
            <person name="Tomsovsky M."/>
            <person name="Tulloss R.E."/>
            <person name="Uehling J."/>
            <person name="Grigoriev I.V."/>
            <person name="Vagvolgyi C."/>
            <person name="Papp T."/>
            <person name="Martin F.M."/>
            <person name="Miettinen O."/>
            <person name="Hibbett D.S."/>
            <person name="Nagy L.G."/>
        </authorList>
    </citation>
    <scope>NUCLEOTIDE SEQUENCE [LARGE SCALE GENOMIC DNA]</scope>
    <source>
        <strain evidence="3 4">CBS 166.37</strain>
    </source>
</reference>
<name>A0A5C3MFL6_9AGAR</name>
<feature type="region of interest" description="Disordered" evidence="2">
    <location>
        <begin position="94"/>
        <end position="132"/>
    </location>
</feature>
<keyword evidence="4" id="KW-1185">Reference proteome</keyword>
<dbReference type="STRING" id="68775.A0A5C3MFL6"/>
<keyword evidence="1" id="KW-0175">Coiled coil</keyword>
<feature type="coiled-coil region" evidence="1">
    <location>
        <begin position="21"/>
        <end position="48"/>
    </location>
</feature>
<evidence type="ECO:0000313" key="4">
    <source>
        <dbReference type="Proteomes" id="UP000308652"/>
    </source>
</evidence>